<evidence type="ECO:0000313" key="6">
    <source>
        <dbReference type="Proteomes" id="UP000563601"/>
    </source>
</evidence>
<dbReference type="Pfam" id="PF14559">
    <property type="entry name" value="TPR_19"/>
    <property type="match status" value="1"/>
</dbReference>
<name>A0A6P1TCB6_9GAMM</name>
<dbReference type="GO" id="GO:0008476">
    <property type="term" value="F:protein-tyrosine sulfotransferase activity"/>
    <property type="evidence" value="ECO:0007669"/>
    <property type="project" value="InterPro"/>
</dbReference>
<dbReference type="Proteomes" id="UP000563601">
    <property type="component" value="Unassembled WGS sequence"/>
</dbReference>
<evidence type="ECO:0000256" key="1">
    <source>
        <dbReference type="ARBA" id="ARBA00022679"/>
    </source>
</evidence>
<keyword evidence="5" id="KW-1185">Reference proteome</keyword>
<reference evidence="3 6" key="2">
    <citation type="submission" date="2020-08" db="EMBL/GenBank/DDBJ databases">
        <title>Genomic Encyclopedia of Type Strains, Phase IV (KMG-IV): sequencing the most valuable type-strain genomes for metagenomic binning, comparative biology and taxonomic classification.</title>
        <authorList>
            <person name="Goeker M."/>
        </authorList>
    </citation>
    <scope>NUCLEOTIDE SEQUENCE [LARGE SCALE GENOMIC DNA]</scope>
    <source>
        <strain evidence="3 6">DSM 11525</strain>
    </source>
</reference>
<evidence type="ECO:0000256" key="2">
    <source>
        <dbReference type="PROSITE-ProRule" id="PRU00339"/>
    </source>
</evidence>
<dbReference type="InterPro" id="IPR026634">
    <property type="entry name" value="TPST-like"/>
</dbReference>
<dbReference type="Gene3D" id="3.40.50.300">
    <property type="entry name" value="P-loop containing nucleotide triphosphate hydrolases"/>
    <property type="match status" value="1"/>
</dbReference>
<dbReference type="PROSITE" id="PS50005">
    <property type="entry name" value="TPR"/>
    <property type="match status" value="2"/>
</dbReference>
<evidence type="ECO:0000313" key="5">
    <source>
        <dbReference type="Proteomes" id="UP000464675"/>
    </source>
</evidence>
<dbReference type="RefSeq" id="WP_161859714.1">
    <property type="nucleotide sequence ID" value="NZ_CP047491.1"/>
</dbReference>
<dbReference type="SUPFAM" id="SSF48452">
    <property type="entry name" value="TPR-like"/>
    <property type="match status" value="1"/>
</dbReference>
<keyword evidence="2" id="KW-0802">TPR repeat</keyword>
<dbReference type="Pfam" id="PF13432">
    <property type="entry name" value="TPR_16"/>
    <property type="match status" value="1"/>
</dbReference>
<dbReference type="PANTHER" id="PTHR12788">
    <property type="entry name" value="PROTEIN-TYROSINE SULFOTRANSFERASE 2"/>
    <property type="match status" value="1"/>
</dbReference>
<feature type="repeat" description="TPR" evidence="2">
    <location>
        <begin position="119"/>
        <end position="152"/>
    </location>
</feature>
<feature type="repeat" description="TPR" evidence="2">
    <location>
        <begin position="153"/>
        <end position="186"/>
    </location>
</feature>
<reference evidence="4 5" key="1">
    <citation type="submission" date="2020-01" db="EMBL/GenBank/DDBJ databases">
        <title>The possibility of degradation of plastic by Microbulbifer hydrolyticus IRE-31.</title>
        <authorList>
            <person name="Liu L."/>
        </authorList>
    </citation>
    <scope>NUCLEOTIDE SEQUENCE [LARGE SCALE GENOMIC DNA]</scope>
    <source>
        <strain evidence="4 5">IRE-31</strain>
    </source>
</reference>
<sequence length="541" mass="59905">MQLKADPSSEVKRAYTIARKYFQAGNLRAAQQAAEALLQATPQFASGRRLYADILVGLGQFPAARAQLEKALALFPHDTVGRRPIHLHMATTFIREGDMAGALGVLQSPDLAPEGDLEAGVLTQLGYLLTLCESHQKALQIFEAALSKRPDDPLFLFNCAAANRAMGNLERAEALYDRALALNPEDWEAYKNRSDLRKQTADSNHVSELRQQLQRKDLPAVASVQLHFSLAKEYEDLGDYPASFDCLQRGCQTRRKTIDYQLGRDQSVMSGIADRFGPGFLAGGDVAESQGQEVIFILGMPRTGSTLLDRLLCASGEVDSAGEPDTFARMLLRQANTTGERNGGSNVILDAGEDLNIGEVGAAYVRQLAARAQLAGASRIIDKNPMNFLYLGWIARALPGAKIIHLRRNPMDTCYAIYKTLFKSAYPFSYDQVELAGYYAAYRTLMRHWKSVFNDRIIEVHYEDLVTDLSAEGKKLYEACGLAWHDSVMDAYYTQGKGTATASAAQVRQPVYRSSVNKWHHLHEQLAPMQEILTQAGIVYE</sequence>
<dbReference type="OrthoDB" id="9815894at2"/>
<evidence type="ECO:0000313" key="4">
    <source>
        <dbReference type="EMBL" id="QHQ40418.1"/>
    </source>
</evidence>
<protein>
    <submittedName>
        <fullName evidence="3">Tetratricopeptide (TPR) repeat protein</fullName>
    </submittedName>
    <submittedName>
        <fullName evidence="4">Tetratricopeptide repeat protein</fullName>
    </submittedName>
</protein>
<dbReference type="Gene3D" id="1.25.40.10">
    <property type="entry name" value="Tetratricopeptide repeat domain"/>
    <property type="match status" value="2"/>
</dbReference>
<organism evidence="3 6">
    <name type="scientific">Microbulbifer hydrolyticus</name>
    <dbReference type="NCBI Taxonomy" id="48074"/>
    <lineage>
        <taxon>Bacteria</taxon>
        <taxon>Pseudomonadati</taxon>
        <taxon>Pseudomonadota</taxon>
        <taxon>Gammaproteobacteria</taxon>
        <taxon>Cellvibrionales</taxon>
        <taxon>Microbulbiferaceae</taxon>
        <taxon>Microbulbifer</taxon>
    </lineage>
</organism>
<dbReference type="AlphaFoldDB" id="A0A6P1TCB6"/>
<evidence type="ECO:0000313" key="3">
    <source>
        <dbReference type="EMBL" id="MBB5213060.1"/>
    </source>
</evidence>
<dbReference type="SMART" id="SM00028">
    <property type="entry name" value="TPR"/>
    <property type="match status" value="5"/>
</dbReference>
<dbReference type="PANTHER" id="PTHR12788:SF10">
    <property type="entry name" value="PROTEIN-TYROSINE SULFOTRANSFERASE"/>
    <property type="match status" value="1"/>
</dbReference>
<keyword evidence="1" id="KW-0808">Transferase</keyword>
<dbReference type="SUPFAM" id="SSF52540">
    <property type="entry name" value="P-loop containing nucleoside triphosphate hydrolases"/>
    <property type="match status" value="1"/>
</dbReference>
<dbReference type="Proteomes" id="UP000464675">
    <property type="component" value="Chromosome"/>
</dbReference>
<gene>
    <name evidence="4" type="ORF">GTQ55_16515</name>
    <name evidence="3" type="ORF">HNQ53_003306</name>
</gene>
<dbReference type="InterPro" id="IPR027417">
    <property type="entry name" value="P-loop_NTPase"/>
</dbReference>
<dbReference type="InterPro" id="IPR019734">
    <property type="entry name" value="TPR_rpt"/>
</dbReference>
<accession>A0A6P1TCB6</accession>
<dbReference type="EMBL" id="JACHHR010000005">
    <property type="protein sequence ID" value="MBB5213060.1"/>
    <property type="molecule type" value="Genomic_DNA"/>
</dbReference>
<dbReference type="EMBL" id="CP047491">
    <property type="protein sequence ID" value="QHQ40418.1"/>
    <property type="molecule type" value="Genomic_DNA"/>
</dbReference>
<dbReference type="InterPro" id="IPR011990">
    <property type="entry name" value="TPR-like_helical_dom_sf"/>
</dbReference>
<proteinExistence type="predicted"/>
<dbReference type="Pfam" id="PF13469">
    <property type="entry name" value="Sulfotransfer_3"/>
    <property type="match status" value="1"/>
</dbReference>